<feature type="compositionally biased region" description="Acidic residues" evidence="1">
    <location>
        <begin position="372"/>
        <end position="387"/>
    </location>
</feature>
<reference evidence="2 3" key="1">
    <citation type="journal article" date="2012" name="Genome Biol.">
        <title>Genome and low-iron response of an oceanic diatom adapted to chronic iron limitation.</title>
        <authorList>
            <person name="Lommer M."/>
            <person name="Specht M."/>
            <person name="Roy A.S."/>
            <person name="Kraemer L."/>
            <person name="Andreson R."/>
            <person name="Gutowska M.A."/>
            <person name="Wolf J."/>
            <person name="Bergner S.V."/>
            <person name="Schilhabel M.B."/>
            <person name="Klostermeier U.C."/>
            <person name="Beiko R.G."/>
            <person name="Rosenstiel P."/>
            <person name="Hippler M."/>
            <person name="Laroche J."/>
        </authorList>
    </citation>
    <scope>NUCLEOTIDE SEQUENCE [LARGE SCALE GENOMIC DNA]</scope>
    <source>
        <strain evidence="2 3">CCMP1005</strain>
    </source>
</reference>
<feature type="region of interest" description="Disordered" evidence="1">
    <location>
        <begin position="35"/>
        <end position="122"/>
    </location>
</feature>
<dbReference type="Proteomes" id="UP000266841">
    <property type="component" value="Unassembled WGS sequence"/>
</dbReference>
<feature type="region of interest" description="Disordered" evidence="1">
    <location>
        <begin position="1"/>
        <end position="21"/>
    </location>
</feature>
<accession>K0SF03</accession>
<feature type="compositionally biased region" description="Basic and acidic residues" evidence="1">
    <location>
        <begin position="219"/>
        <end position="234"/>
    </location>
</feature>
<protein>
    <submittedName>
        <fullName evidence="2">Uncharacterized protein</fullName>
    </submittedName>
</protein>
<comment type="caution">
    <text evidence="2">The sequence shown here is derived from an EMBL/GenBank/DDBJ whole genome shotgun (WGS) entry which is preliminary data.</text>
</comment>
<evidence type="ECO:0000313" key="3">
    <source>
        <dbReference type="Proteomes" id="UP000266841"/>
    </source>
</evidence>
<dbReference type="AlphaFoldDB" id="K0SF03"/>
<evidence type="ECO:0000256" key="1">
    <source>
        <dbReference type="SAM" id="MobiDB-lite"/>
    </source>
</evidence>
<name>K0SF03_THAOC</name>
<dbReference type="EMBL" id="AGNL01018155">
    <property type="protein sequence ID" value="EJK63574.1"/>
    <property type="molecule type" value="Genomic_DNA"/>
</dbReference>
<evidence type="ECO:0000313" key="2">
    <source>
        <dbReference type="EMBL" id="EJK63574.1"/>
    </source>
</evidence>
<feature type="region of interest" description="Disordered" evidence="1">
    <location>
        <begin position="371"/>
        <end position="394"/>
    </location>
</feature>
<proteinExistence type="predicted"/>
<keyword evidence="3" id="KW-1185">Reference proteome</keyword>
<sequence>MTRDPGRPVQGLEHPPAPPARSWVVACDYGAMKNTSQRGRTLREHFDEGDDYQTLPSASEGPLLRRKSPHSENLRSVIHARRGIGTSSTGGEDDDTEDDRRHTPAASTNAEVEEAGKASSFDRCPDSIPASLIFTCQPPSPASTTMCKNLSESDGLLLSTVPGGAGRTCLPDLILSQLSEETNDDYDDDNDCLDASIAGSITVEHLEIDDAIERDMLAKGPRKDIPSRHDHGGEDSNNNHTLSHSCLSCRRKCNGPNHNKSLRFLDQVSESLITHEHTIPRVTDVEALYYSETDLAQFREEYNMEKAAERAAGQLFASQERMSGSTRRTGRPRNVGTMADRRRGITRQAGMRNLGLRGSIRVVSAADLAYNSEDDDSTDRDDESSNSDEEKKINQIDFTKLRGRPGILDFPLSGAPIWQPTLTGDEGPSSSWIVEGRWAKVGPHSFPDVKRHSGCRYVHLVAVLYIFFLGARQIYPFLLSSCRAAGSSSRVLQAKNQSSQAQSFKSSLYHGARSNQVQSKSSKLSHQAQSFTLQGLTQVRSLRLTNNNQRRPSNNRYSSLVYEVCLGVPSIYCLYGVKSGFKPNPGTHPAGQYSTMLGWTAGAGVGAKKSKWCRSMAMAMSCLSPSLGLVFTLAEQYVFAPAKLPTTLLRKIHNVHVGPRPCWQIGQSSPSDLVRPFFISTSGFPKATHSSYCRELCHFARCSSLYKPSGSSRSHTLQIFMMLSRTGKKVITGGGSRLSVGVQLRDNHGHAWWVQFRATTLIFTKFAASFVVGCASCVKQDAT</sequence>
<gene>
    <name evidence="2" type="ORF">THAOC_15760</name>
</gene>
<organism evidence="2 3">
    <name type="scientific">Thalassiosira oceanica</name>
    <name type="common">Marine diatom</name>
    <dbReference type="NCBI Taxonomy" id="159749"/>
    <lineage>
        <taxon>Eukaryota</taxon>
        <taxon>Sar</taxon>
        <taxon>Stramenopiles</taxon>
        <taxon>Ochrophyta</taxon>
        <taxon>Bacillariophyta</taxon>
        <taxon>Coscinodiscophyceae</taxon>
        <taxon>Thalassiosirophycidae</taxon>
        <taxon>Thalassiosirales</taxon>
        <taxon>Thalassiosiraceae</taxon>
        <taxon>Thalassiosira</taxon>
    </lineage>
</organism>
<feature type="region of interest" description="Disordered" evidence="1">
    <location>
        <begin position="219"/>
        <end position="241"/>
    </location>
</feature>